<feature type="non-terminal residue" evidence="1">
    <location>
        <position position="58"/>
    </location>
</feature>
<comment type="caution">
    <text evidence="1">The sequence shown here is derived from an EMBL/GenBank/DDBJ whole genome shotgun (WGS) entry which is preliminary data.</text>
</comment>
<protein>
    <submittedName>
        <fullName evidence="1">6235_t:CDS:1</fullName>
    </submittedName>
</protein>
<dbReference type="EMBL" id="CAJVPW010054622">
    <property type="protein sequence ID" value="CAG8771958.1"/>
    <property type="molecule type" value="Genomic_DNA"/>
</dbReference>
<dbReference type="Proteomes" id="UP000789366">
    <property type="component" value="Unassembled WGS sequence"/>
</dbReference>
<sequence>RYDECGNFQDCDDLNFVICEDDVPPYEDIEVGSIRISRPDRNPFFCPPTTPICDGAYL</sequence>
<name>A0ACA9R0E0_9GLOM</name>
<keyword evidence="2" id="KW-1185">Reference proteome</keyword>
<organism evidence="1 2">
    <name type="scientific">Cetraspora pellucida</name>
    <dbReference type="NCBI Taxonomy" id="1433469"/>
    <lineage>
        <taxon>Eukaryota</taxon>
        <taxon>Fungi</taxon>
        <taxon>Fungi incertae sedis</taxon>
        <taxon>Mucoromycota</taxon>
        <taxon>Glomeromycotina</taxon>
        <taxon>Glomeromycetes</taxon>
        <taxon>Diversisporales</taxon>
        <taxon>Gigasporaceae</taxon>
        <taxon>Cetraspora</taxon>
    </lineage>
</organism>
<feature type="non-terminal residue" evidence="1">
    <location>
        <position position="1"/>
    </location>
</feature>
<evidence type="ECO:0000313" key="2">
    <source>
        <dbReference type="Proteomes" id="UP000789366"/>
    </source>
</evidence>
<gene>
    <name evidence="1" type="ORF">SPELUC_LOCUS15834</name>
</gene>
<accession>A0ACA9R0E0</accession>
<reference evidence="1" key="1">
    <citation type="submission" date="2021-06" db="EMBL/GenBank/DDBJ databases">
        <authorList>
            <person name="Kallberg Y."/>
            <person name="Tangrot J."/>
            <person name="Rosling A."/>
        </authorList>
    </citation>
    <scope>NUCLEOTIDE SEQUENCE</scope>
    <source>
        <strain evidence="1">28 12/20/2015</strain>
    </source>
</reference>
<evidence type="ECO:0000313" key="1">
    <source>
        <dbReference type="EMBL" id="CAG8771958.1"/>
    </source>
</evidence>
<proteinExistence type="predicted"/>